<reference evidence="2 3" key="1">
    <citation type="submission" date="2015-01" db="EMBL/GenBank/DDBJ databases">
        <title>Draft genome of Vibrio mytili type strain CAIM 528.</title>
        <authorList>
            <person name="Gonzalez-Castillo A."/>
            <person name="Gomez-Gil B."/>
            <person name="Enciso-Ibarra J."/>
        </authorList>
    </citation>
    <scope>NUCLEOTIDE SEQUENCE [LARGE SCALE GENOMIC DNA]</scope>
    <source>
        <strain evidence="2 3">CAIM 528</strain>
    </source>
</reference>
<evidence type="ECO:0000313" key="2">
    <source>
        <dbReference type="EMBL" id="KIN11550.1"/>
    </source>
</evidence>
<proteinExistence type="predicted"/>
<keyword evidence="3" id="KW-1185">Reference proteome</keyword>
<dbReference type="STRING" id="50718.SU60_07045"/>
<name>A0A0C3I983_9VIBR</name>
<organism evidence="2 3">
    <name type="scientific">Vibrio mytili</name>
    <dbReference type="NCBI Taxonomy" id="50718"/>
    <lineage>
        <taxon>Bacteria</taxon>
        <taxon>Pseudomonadati</taxon>
        <taxon>Pseudomonadota</taxon>
        <taxon>Gammaproteobacteria</taxon>
        <taxon>Vibrionales</taxon>
        <taxon>Vibrionaceae</taxon>
        <taxon>Vibrio</taxon>
    </lineage>
</organism>
<evidence type="ECO:0000313" key="3">
    <source>
        <dbReference type="Proteomes" id="UP000031977"/>
    </source>
</evidence>
<gene>
    <name evidence="2" type="ORF">SU60_07045</name>
</gene>
<keyword evidence="1" id="KW-0732">Signal</keyword>
<accession>A0A0C3I983</accession>
<sequence length="201" mass="22453">MRFIVYCFILAGLLNVCNVQARTLPTGMSFIGLDNDEWKAYIVDKSGKLNGISLSTEPRELTWSPSNNRLVYVRADGSIIEKVNKQERILIDSDYKDAFTQIHLTQQGKELIAIRLVDKKSLTTALSVWDETRNQFVDIHRQLGKIFDPSARGDDFLFSVVSCMLDCGGMYKNLLKTCGGSASCQAFAFAAYLICKSNSGE</sequence>
<evidence type="ECO:0000256" key="1">
    <source>
        <dbReference type="SAM" id="SignalP"/>
    </source>
</evidence>
<dbReference type="Proteomes" id="UP000031977">
    <property type="component" value="Unassembled WGS sequence"/>
</dbReference>
<feature type="chain" id="PRO_5002165812" evidence="1">
    <location>
        <begin position="22"/>
        <end position="201"/>
    </location>
</feature>
<comment type="caution">
    <text evidence="2">The sequence shown here is derived from an EMBL/GenBank/DDBJ whole genome shotgun (WGS) entry which is preliminary data.</text>
</comment>
<dbReference type="AlphaFoldDB" id="A0A0C3I983"/>
<protein>
    <submittedName>
        <fullName evidence="2">Uncharacterized protein</fullName>
    </submittedName>
</protein>
<feature type="signal peptide" evidence="1">
    <location>
        <begin position="1"/>
        <end position="21"/>
    </location>
</feature>
<dbReference type="EMBL" id="JXOK01000019">
    <property type="protein sequence ID" value="KIN11550.1"/>
    <property type="molecule type" value="Genomic_DNA"/>
</dbReference>